<name>A0ABU6WLP7_9FABA</name>
<gene>
    <name evidence="1" type="ORF">PIB30_054815</name>
</gene>
<dbReference type="InterPro" id="IPR027443">
    <property type="entry name" value="IPNS-like_sf"/>
</dbReference>
<dbReference type="EMBL" id="JASCZI010181664">
    <property type="protein sequence ID" value="MED6185213.1"/>
    <property type="molecule type" value="Genomic_DNA"/>
</dbReference>
<dbReference type="Gene3D" id="2.60.120.330">
    <property type="entry name" value="B-lactam Antibiotic, Isopenicillin N Synthase, Chain"/>
    <property type="match status" value="1"/>
</dbReference>
<dbReference type="SUPFAM" id="SSF51197">
    <property type="entry name" value="Clavaminate synthase-like"/>
    <property type="match status" value="1"/>
</dbReference>
<comment type="caution">
    <text evidence="1">The sequence shown here is derived from an EMBL/GenBank/DDBJ whole genome shotgun (WGS) entry which is preliminary data.</text>
</comment>
<organism evidence="1 2">
    <name type="scientific">Stylosanthes scabra</name>
    <dbReference type="NCBI Taxonomy" id="79078"/>
    <lineage>
        <taxon>Eukaryota</taxon>
        <taxon>Viridiplantae</taxon>
        <taxon>Streptophyta</taxon>
        <taxon>Embryophyta</taxon>
        <taxon>Tracheophyta</taxon>
        <taxon>Spermatophyta</taxon>
        <taxon>Magnoliopsida</taxon>
        <taxon>eudicotyledons</taxon>
        <taxon>Gunneridae</taxon>
        <taxon>Pentapetalae</taxon>
        <taxon>rosids</taxon>
        <taxon>fabids</taxon>
        <taxon>Fabales</taxon>
        <taxon>Fabaceae</taxon>
        <taxon>Papilionoideae</taxon>
        <taxon>50 kb inversion clade</taxon>
        <taxon>dalbergioids sensu lato</taxon>
        <taxon>Dalbergieae</taxon>
        <taxon>Pterocarpus clade</taxon>
        <taxon>Stylosanthes</taxon>
    </lineage>
</organism>
<evidence type="ECO:0000313" key="1">
    <source>
        <dbReference type="EMBL" id="MED6185213.1"/>
    </source>
</evidence>
<proteinExistence type="predicted"/>
<accession>A0ABU6WLP7</accession>
<reference evidence="1 2" key="1">
    <citation type="journal article" date="2023" name="Plants (Basel)">
        <title>Bridging the Gap: Combining Genomics and Transcriptomics Approaches to Understand Stylosanthes scabra, an Orphan Legume from the Brazilian Caatinga.</title>
        <authorList>
            <person name="Ferreira-Neto J.R.C."/>
            <person name="da Silva M.D."/>
            <person name="Binneck E."/>
            <person name="de Melo N.F."/>
            <person name="da Silva R.H."/>
            <person name="de Melo A.L.T.M."/>
            <person name="Pandolfi V."/>
            <person name="Bustamante F.O."/>
            <person name="Brasileiro-Vidal A.C."/>
            <person name="Benko-Iseppon A.M."/>
        </authorList>
    </citation>
    <scope>NUCLEOTIDE SEQUENCE [LARGE SCALE GENOMIC DNA]</scope>
    <source>
        <tissue evidence="1">Leaves</tissue>
    </source>
</reference>
<dbReference type="Proteomes" id="UP001341840">
    <property type="component" value="Unassembled WGS sequence"/>
</dbReference>
<keyword evidence="2" id="KW-1185">Reference proteome</keyword>
<protein>
    <recommendedName>
        <fullName evidence="3">1-aminocyclopropane-1-carboxylate oxidase</fullName>
    </recommendedName>
</protein>
<evidence type="ECO:0008006" key="3">
    <source>
        <dbReference type="Google" id="ProtNLM"/>
    </source>
</evidence>
<feature type="non-terminal residue" evidence="1">
    <location>
        <position position="1"/>
    </location>
</feature>
<sequence length="84" mass="9671">LITNNKFVNSKHRVLAQMIGPRVSVACFFRQHLQPETSKVYGPIKELVTEENPAIYKDIRENDLITRHYAKGLDGVPALEYFKL</sequence>
<evidence type="ECO:0000313" key="2">
    <source>
        <dbReference type="Proteomes" id="UP001341840"/>
    </source>
</evidence>